<feature type="compositionally biased region" description="Basic residues" evidence="1">
    <location>
        <begin position="219"/>
        <end position="228"/>
    </location>
</feature>
<evidence type="ECO:0000313" key="3">
    <source>
        <dbReference type="Proteomes" id="UP001153714"/>
    </source>
</evidence>
<evidence type="ECO:0000256" key="1">
    <source>
        <dbReference type="SAM" id="MobiDB-lite"/>
    </source>
</evidence>
<dbReference type="Proteomes" id="UP001153714">
    <property type="component" value="Chromosome 16"/>
</dbReference>
<evidence type="ECO:0000313" key="2">
    <source>
        <dbReference type="EMBL" id="CAG9786670.1"/>
    </source>
</evidence>
<dbReference type="EMBL" id="OU893347">
    <property type="protein sequence ID" value="CAG9786670.1"/>
    <property type="molecule type" value="Genomic_DNA"/>
</dbReference>
<proteinExistence type="predicted"/>
<reference evidence="2" key="2">
    <citation type="submission" date="2022-10" db="EMBL/GenBank/DDBJ databases">
        <authorList>
            <consortium name="ENA_rothamsted_submissions"/>
            <consortium name="culmorum"/>
            <person name="King R."/>
        </authorList>
    </citation>
    <scope>NUCLEOTIDE SEQUENCE</scope>
</reference>
<name>A0A9N9WBS3_9NEOP</name>
<gene>
    <name evidence="2" type="ORF">DIATSA_LOCUS4611</name>
</gene>
<keyword evidence="3" id="KW-1185">Reference proteome</keyword>
<sequence length="298" mass="33650">MMHTHGNLTASYLWQPGEFARRMLGERPSPVPPTRELWPHPQQPLSISTLHVAYMQDDCLPRRSATLPTQTYTLTTAPIEQECSKPRVCTVGTNTDPPLTVFTKLKNIFKKQEEVPVGLPPPGRLTAVPREVAMPSKEEDNAAKKAFNGLKKAISGAKYRIAPGTETVDSPKIVYDIPKPGDRMSTTFGVRESRRWKLPSKAACSRRLRAFTAWCERRPRRPPRRQSHPPRLQITQRELAGRRETSRAGVGLGGRRRQSRARRRVARSIEPVFSGPPSEPNESFHHLSILNDNSKLYI</sequence>
<dbReference type="OrthoDB" id="8655982at2759"/>
<dbReference type="AlphaFoldDB" id="A0A9N9WBS3"/>
<accession>A0A9N9WBS3</accession>
<organism evidence="2 3">
    <name type="scientific">Diatraea saccharalis</name>
    <name type="common">sugarcane borer</name>
    <dbReference type="NCBI Taxonomy" id="40085"/>
    <lineage>
        <taxon>Eukaryota</taxon>
        <taxon>Metazoa</taxon>
        <taxon>Ecdysozoa</taxon>
        <taxon>Arthropoda</taxon>
        <taxon>Hexapoda</taxon>
        <taxon>Insecta</taxon>
        <taxon>Pterygota</taxon>
        <taxon>Neoptera</taxon>
        <taxon>Endopterygota</taxon>
        <taxon>Lepidoptera</taxon>
        <taxon>Glossata</taxon>
        <taxon>Ditrysia</taxon>
        <taxon>Pyraloidea</taxon>
        <taxon>Crambidae</taxon>
        <taxon>Crambinae</taxon>
        <taxon>Diatraea</taxon>
    </lineage>
</organism>
<feature type="region of interest" description="Disordered" evidence="1">
    <location>
        <begin position="219"/>
        <end position="285"/>
    </location>
</feature>
<protein>
    <submittedName>
        <fullName evidence="2">Uncharacterized protein</fullName>
    </submittedName>
</protein>
<feature type="compositionally biased region" description="Basic residues" evidence="1">
    <location>
        <begin position="254"/>
        <end position="266"/>
    </location>
</feature>
<reference evidence="2" key="1">
    <citation type="submission" date="2021-12" db="EMBL/GenBank/DDBJ databases">
        <authorList>
            <person name="King R."/>
        </authorList>
    </citation>
    <scope>NUCLEOTIDE SEQUENCE</scope>
</reference>